<keyword evidence="3" id="KW-0106">Calcium</keyword>
<gene>
    <name evidence="5" type="ORF">GBAR_LOCUS30144</name>
</gene>
<evidence type="ECO:0000313" key="6">
    <source>
        <dbReference type="Proteomes" id="UP001174909"/>
    </source>
</evidence>
<evidence type="ECO:0000259" key="4">
    <source>
        <dbReference type="Pfam" id="PF03160"/>
    </source>
</evidence>
<keyword evidence="2" id="KW-0677">Repeat</keyword>
<evidence type="ECO:0000256" key="1">
    <source>
        <dbReference type="ARBA" id="ARBA00022729"/>
    </source>
</evidence>
<proteinExistence type="predicted"/>
<sequence length="334" mass="31799">AAASTSITEGGASGSVCVVLTGTTGSPTELANALAVSVASVLNGEAGAGDFSLGASVTIPAGTMLPTDGSHCVAVSGTEDTLLEGDEAFGARISGTDQSAVVSVGASDTATVTITENDAGEVEVAAASVGITEDGAAGSVCVVLTGTTGSPTELANALAVSVVSVLNAEAGAGEFSLGSSVTIPAGTTLPTDGSHCVTVSGMEDTLLEGDEAFGARISGTDQTSVVSVGASDTTTVTITDNEAAEVDVAASSVSITEGGAAGSVCVVLTGTTGSPTELVNALAVSVTSLLNAEAGAGDFSLGPSVTIPAGTTLPTDGSHCVAVSGTEDTFLEGD</sequence>
<dbReference type="InterPro" id="IPR003644">
    <property type="entry name" value="Calx_beta"/>
</dbReference>
<evidence type="ECO:0000313" key="5">
    <source>
        <dbReference type="EMBL" id="CAI8055208.1"/>
    </source>
</evidence>
<protein>
    <recommendedName>
        <fullName evidence="4">Calx-beta domain-containing protein</fullName>
    </recommendedName>
</protein>
<feature type="domain" description="Calx-beta" evidence="4">
    <location>
        <begin position="194"/>
        <end position="241"/>
    </location>
</feature>
<feature type="non-terminal residue" evidence="5">
    <location>
        <position position="1"/>
    </location>
</feature>
<keyword evidence="6" id="KW-1185">Reference proteome</keyword>
<feature type="non-terminal residue" evidence="5">
    <location>
        <position position="334"/>
    </location>
</feature>
<dbReference type="GO" id="GO:0016020">
    <property type="term" value="C:membrane"/>
    <property type="evidence" value="ECO:0007669"/>
    <property type="project" value="InterPro"/>
</dbReference>
<accession>A0AA35XDX0</accession>
<dbReference type="EMBL" id="CASHTH010004261">
    <property type="protein sequence ID" value="CAI8055208.1"/>
    <property type="molecule type" value="Genomic_DNA"/>
</dbReference>
<comment type="caution">
    <text evidence="5">The sequence shown here is derived from an EMBL/GenBank/DDBJ whole genome shotgun (WGS) entry which is preliminary data.</text>
</comment>
<dbReference type="GO" id="GO:0007154">
    <property type="term" value="P:cell communication"/>
    <property type="evidence" value="ECO:0007669"/>
    <property type="project" value="InterPro"/>
</dbReference>
<reference evidence="5" key="1">
    <citation type="submission" date="2023-03" db="EMBL/GenBank/DDBJ databases">
        <authorList>
            <person name="Steffen K."/>
            <person name="Cardenas P."/>
        </authorList>
    </citation>
    <scope>NUCLEOTIDE SEQUENCE</scope>
</reference>
<dbReference type="Gene3D" id="2.60.40.2030">
    <property type="match status" value="2"/>
</dbReference>
<dbReference type="SUPFAM" id="SSF141072">
    <property type="entry name" value="CalX-like"/>
    <property type="match status" value="2"/>
</dbReference>
<evidence type="ECO:0000256" key="3">
    <source>
        <dbReference type="ARBA" id="ARBA00022837"/>
    </source>
</evidence>
<keyword evidence="1" id="KW-0732">Signal</keyword>
<name>A0AA35XDX0_GEOBA</name>
<evidence type="ECO:0000256" key="2">
    <source>
        <dbReference type="ARBA" id="ARBA00022737"/>
    </source>
</evidence>
<feature type="domain" description="Calx-beta" evidence="4">
    <location>
        <begin position="69"/>
        <end position="118"/>
    </location>
</feature>
<dbReference type="Proteomes" id="UP001174909">
    <property type="component" value="Unassembled WGS sequence"/>
</dbReference>
<dbReference type="AlphaFoldDB" id="A0AA35XDX0"/>
<dbReference type="Pfam" id="PF03160">
    <property type="entry name" value="Calx-beta"/>
    <property type="match status" value="2"/>
</dbReference>
<organism evidence="5 6">
    <name type="scientific">Geodia barretti</name>
    <name type="common">Barrett's horny sponge</name>
    <dbReference type="NCBI Taxonomy" id="519541"/>
    <lineage>
        <taxon>Eukaryota</taxon>
        <taxon>Metazoa</taxon>
        <taxon>Porifera</taxon>
        <taxon>Demospongiae</taxon>
        <taxon>Heteroscleromorpha</taxon>
        <taxon>Tetractinellida</taxon>
        <taxon>Astrophorina</taxon>
        <taxon>Geodiidae</taxon>
        <taxon>Geodia</taxon>
    </lineage>
</organism>
<dbReference type="InterPro" id="IPR038081">
    <property type="entry name" value="CalX-like_sf"/>
</dbReference>